<feature type="region of interest" description="Disordered" evidence="1">
    <location>
        <begin position="1"/>
        <end position="26"/>
    </location>
</feature>
<evidence type="ECO:0000313" key="3">
    <source>
        <dbReference type="EMBL" id="PBK93324.1"/>
    </source>
</evidence>
<proteinExistence type="predicted"/>
<evidence type="ECO:0000256" key="1">
    <source>
        <dbReference type="SAM" id="MobiDB-lite"/>
    </source>
</evidence>
<name>A0A2H3DHL8_ARMGA</name>
<dbReference type="EMBL" id="KZ293657">
    <property type="protein sequence ID" value="PBK93324.1"/>
    <property type="molecule type" value="Genomic_DNA"/>
</dbReference>
<dbReference type="InterPro" id="IPR036047">
    <property type="entry name" value="F-box-like_dom_sf"/>
</dbReference>
<dbReference type="CDD" id="cd09917">
    <property type="entry name" value="F-box_SF"/>
    <property type="match status" value="1"/>
</dbReference>
<feature type="domain" description="F-box" evidence="2">
    <location>
        <begin position="35"/>
        <end position="84"/>
    </location>
</feature>
<dbReference type="OMA" id="CAKECEP"/>
<feature type="compositionally biased region" description="Basic residues" evidence="1">
    <location>
        <begin position="1"/>
        <end position="10"/>
    </location>
</feature>
<dbReference type="Proteomes" id="UP000217790">
    <property type="component" value="Unassembled WGS sequence"/>
</dbReference>
<sequence>MAPKRLRVSHSARPSGNEDLTKNKPTRARGKLGRLEGLMDMPLDVWYEIFAHLYPLDLLHLARSTKAFRTILMCKSSLFVWRIARISESLPEPMPGFSEPAWINLLYEAICHLCHRNISRTIDFDFGARICSKCYEDGKSVLNEYDVIIDGTSNDILDMIPWKFGIRKPHKNEIIYLKRDVDEVKAHILSLPEDQREVYSQQRRLYVKEMYKCANRCNDWLRRQSRNREQELTRLRDERKSAIYKKLVALGYEGDLESIIFPDSLEEHRLVKQTRPLTEKVWDNIHDEVVAFMETMRNKRLLREHTELVFSRKATAVSVLRTYKNSSVGLPYTTILPSLPDFYDFAPVKHILELPSEVVVDIKSFDDIIPQLPSLVREWREHIHDELLRVAGHSNPSSLTSLDQKIQWLELARNVFICNGPIHLGHPKILFYPGVLSHVCCTVQQWPDDSSLTEPYDKTVEWVRTTHFFGAAYDDSWCRCAWNTEHLSINRRLSKTTVDLIRCLGFDPETATVQNLDEPLFYYRCKICAKECEPGDAEIYGWRALVHHLNGYWHTAIPTKRVDLTPKDFEKLTVQSVKRNKILKRYRMEVDDRAWCCIHCRDFPSEVHPTTLSKIQKHIDDQHSITEPIINQDYYENLGAAPSHSTFRCLFDDSDAEDSESQRTPINSA</sequence>
<dbReference type="InterPro" id="IPR001810">
    <property type="entry name" value="F-box_dom"/>
</dbReference>
<dbReference type="OrthoDB" id="2322499at2759"/>
<evidence type="ECO:0000313" key="4">
    <source>
        <dbReference type="Proteomes" id="UP000217790"/>
    </source>
</evidence>
<organism evidence="3 4">
    <name type="scientific">Armillaria gallica</name>
    <name type="common">Bulbous honey fungus</name>
    <name type="synonym">Armillaria bulbosa</name>
    <dbReference type="NCBI Taxonomy" id="47427"/>
    <lineage>
        <taxon>Eukaryota</taxon>
        <taxon>Fungi</taxon>
        <taxon>Dikarya</taxon>
        <taxon>Basidiomycota</taxon>
        <taxon>Agaricomycotina</taxon>
        <taxon>Agaricomycetes</taxon>
        <taxon>Agaricomycetidae</taxon>
        <taxon>Agaricales</taxon>
        <taxon>Marasmiineae</taxon>
        <taxon>Physalacriaceae</taxon>
        <taxon>Armillaria</taxon>
    </lineage>
</organism>
<protein>
    <recommendedName>
        <fullName evidence="2">F-box domain-containing protein</fullName>
    </recommendedName>
</protein>
<dbReference type="STRING" id="47427.A0A2H3DHL8"/>
<reference evidence="4" key="1">
    <citation type="journal article" date="2017" name="Nat. Ecol. Evol.">
        <title>Genome expansion and lineage-specific genetic innovations in the forest pathogenic fungi Armillaria.</title>
        <authorList>
            <person name="Sipos G."/>
            <person name="Prasanna A.N."/>
            <person name="Walter M.C."/>
            <person name="O'Connor E."/>
            <person name="Balint B."/>
            <person name="Krizsan K."/>
            <person name="Kiss B."/>
            <person name="Hess J."/>
            <person name="Varga T."/>
            <person name="Slot J."/>
            <person name="Riley R."/>
            <person name="Boka B."/>
            <person name="Rigling D."/>
            <person name="Barry K."/>
            <person name="Lee J."/>
            <person name="Mihaltcheva S."/>
            <person name="LaButti K."/>
            <person name="Lipzen A."/>
            <person name="Waldron R."/>
            <person name="Moloney N.M."/>
            <person name="Sperisen C."/>
            <person name="Kredics L."/>
            <person name="Vagvoelgyi C."/>
            <person name="Patrignani A."/>
            <person name="Fitzpatrick D."/>
            <person name="Nagy I."/>
            <person name="Doyle S."/>
            <person name="Anderson J.B."/>
            <person name="Grigoriev I.V."/>
            <person name="Gueldener U."/>
            <person name="Muensterkoetter M."/>
            <person name="Nagy L.G."/>
        </authorList>
    </citation>
    <scope>NUCLEOTIDE SEQUENCE [LARGE SCALE GENOMIC DNA]</scope>
    <source>
        <strain evidence="4">Ar21-2</strain>
    </source>
</reference>
<gene>
    <name evidence="3" type="ORF">ARMGADRAFT_993075</name>
</gene>
<evidence type="ECO:0000259" key="2">
    <source>
        <dbReference type="PROSITE" id="PS50181"/>
    </source>
</evidence>
<keyword evidence="4" id="KW-1185">Reference proteome</keyword>
<dbReference type="SUPFAM" id="SSF81383">
    <property type="entry name" value="F-box domain"/>
    <property type="match status" value="1"/>
</dbReference>
<dbReference type="InParanoid" id="A0A2H3DHL8"/>
<dbReference type="AlphaFoldDB" id="A0A2H3DHL8"/>
<dbReference type="PROSITE" id="PS50181">
    <property type="entry name" value="FBOX"/>
    <property type="match status" value="1"/>
</dbReference>
<accession>A0A2H3DHL8</accession>